<dbReference type="FunFam" id="3.90.1150.10:FF:000041">
    <property type="entry name" value="Low-specificity L-threonine aldolase"/>
    <property type="match status" value="1"/>
</dbReference>
<dbReference type="GO" id="GO:0044283">
    <property type="term" value="P:small molecule biosynthetic process"/>
    <property type="evidence" value="ECO:0007669"/>
    <property type="project" value="UniProtKB-ARBA"/>
</dbReference>
<dbReference type="RefSeq" id="XP_012822124.1">
    <property type="nucleotide sequence ID" value="XM_012966670.2"/>
</dbReference>
<dbReference type="AlphaFoldDB" id="A0A6I8Q0Y7"/>
<dbReference type="OMA" id="VQTNIVI"/>
<dbReference type="InterPro" id="IPR015424">
    <property type="entry name" value="PyrdxlP-dep_Trfase"/>
</dbReference>
<feature type="domain" description="Aromatic amino acid beta-eliminating lyase/threonine aldolase" evidence="6">
    <location>
        <begin position="47"/>
        <end position="335"/>
    </location>
</feature>
<dbReference type="OrthoDB" id="10261951at2759"/>
<evidence type="ECO:0000313" key="8">
    <source>
        <dbReference type="Xenbase" id="XB-GENE-972838"/>
    </source>
</evidence>
<keyword evidence="3" id="KW-0663">Pyridoxal phosphate</keyword>
<evidence type="ECO:0000259" key="6">
    <source>
        <dbReference type="Pfam" id="PF01212"/>
    </source>
</evidence>
<evidence type="ECO:0000313" key="7">
    <source>
        <dbReference type="Ensembl" id="ENSXETP00000060908"/>
    </source>
</evidence>
<accession>A0A6I8Q0Y7</accession>
<dbReference type="InterPro" id="IPR015422">
    <property type="entry name" value="PyrdxlP-dep_Trfase_small"/>
</dbReference>
<reference evidence="7" key="1">
    <citation type="journal article" date="2010" name="Science">
        <title>The genome of the Western clawed frog Xenopus tropicalis.</title>
        <authorList>
            <person name="Hellsten U."/>
            <person name="Harland R.M."/>
            <person name="Gilchrist M.J."/>
            <person name="Hendrix D."/>
            <person name="Jurka J."/>
            <person name="Kapitonov V."/>
            <person name="Ovcharenko I."/>
            <person name="Putnam N.H."/>
            <person name="Shu S."/>
            <person name="Taher L."/>
            <person name="Blitz I.L."/>
            <person name="Blumberg B."/>
            <person name="Dichmann D.S."/>
            <person name="Dubchak I."/>
            <person name="Amaya E."/>
            <person name="Detter J.C."/>
            <person name="Fletcher R."/>
            <person name="Gerhard D.S."/>
            <person name="Goodstein D."/>
            <person name="Graves T."/>
            <person name="Grigoriev I.V."/>
            <person name="Grimwood J."/>
            <person name="Kawashima T."/>
            <person name="Lindquist E."/>
            <person name="Lucas S.M."/>
            <person name="Mead P.E."/>
            <person name="Mitros T."/>
            <person name="Ogino H."/>
            <person name="Ohta Y."/>
            <person name="Poliakov A.V."/>
            <person name="Pollet N."/>
            <person name="Robert J."/>
            <person name="Salamov A."/>
            <person name="Sater A.K."/>
            <person name="Schmutz J."/>
            <person name="Terry A."/>
            <person name="Vize P.D."/>
            <person name="Warren W.C."/>
            <person name="Wells D."/>
            <person name="Wills A."/>
            <person name="Wilson R.K."/>
            <person name="Zimmerman L.B."/>
            <person name="Zorn A.M."/>
            <person name="Grainger R."/>
            <person name="Grammer T."/>
            <person name="Khokha M.K."/>
            <person name="Richardson P.M."/>
            <person name="Rokhsar D.S."/>
        </authorList>
    </citation>
    <scope>NUCLEOTIDE SEQUENCE [LARGE SCALE GENOMIC DNA]</scope>
    <source>
        <strain evidence="7">Nigerian</strain>
    </source>
</reference>
<reference evidence="7" key="2">
    <citation type="submission" date="2020-05" db="UniProtKB">
        <authorList>
            <consortium name="Ensembl"/>
        </authorList>
    </citation>
    <scope>IDENTIFICATION</scope>
</reference>
<dbReference type="AGR" id="Xenbase:XB-GENE-972838"/>
<dbReference type="InParanoid" id="A0A6I8Q0Y7"/>
<dbReference type="GeneID" id="594999"/>
<evidence type="ECO:0000256" key="1">
    <source>
        <dbReference type="ARBA" id="ARBA00001933"/>
    </source>
</evidence>
<dbReference type="Bgee" id="ENSXETG00000009985">
    <property type="expression patterns" value="Expressed in mesonephros and 16 other cell types or tissues"/>
</dbReference>
<dbReference type="Ensembl" id="ENSXETT00000062240">
    <property type="protein sequence ID" value="ENSXETP00000060908"/>
    <property type="gene ID" value="ENSXETG00000009985"/>
</dbReference>
<dbReference type="GeneTree" id="ENSGT00390000014681"/>
<evidence type="ECO:0000256" key="2">
    <source>
        <dbReference type="ARBA" id="ARBA00006966"/>
    </source>
</evidence>
<sequence length="409" mass="44795">MRLRGVSVLWGQLQLAAERNKTIYSFCVRKMYTSTQAPLSAKLRVVDLRSDTVTKPCQEMRRAMAEAEVGDDVFGEDPTVNEIQRQAAQLLGTEDALFVTSGTMGNLISVMCHCNFRGAEALIGDESHIFMYEQGGIAQIAGVFSRPVRTLSDGSLDLQDLESKIQHGFPDAHFGKTQLICLENSHNRMGGRVLPLSYMKEVRSIADRYHLKIHLDGARLLNAAQYLGVQPSQIAQFSDSVSLCLSKGLGAPVGSLIGGQKEFIDKARRIRKLLGGGMRQAGVLAAAGIVALNRALENVALDHQHAKAFALGVQAIASPVCTTDPATVESNMVRLMLNDKLTAEELCKQLGDVNQVEQDTKQGVSVLALPVSLHCVRLVWHRDISEQDTRLALDKLKTVLQTYSNEKIE</sequence>
<dbReference type="InterPro" id="IPR023603">
    <property type="entry name" value="Low_specificity_L-TA-like"/>
</dbReference>
<dbReference type="PIRSF" id="PIRSF017617">
    <property type="entry name" value="Thr_aldolase"/>
    <property type="match status" value="1"/>
</dbReference>
<dbReference type="GO" id="GO:0016829">
    <property type="term" value="F:lyase activity"/>
    <property type="evidence" value="ECO:0007669"/>
    <property type="project" value="UniProtKB-KW"/>
</dbReference>
<evidence type="ECO:0000256" key="4">
    <source>
        <dbReference type="ARBA" id="ARBA00023239"/>
    </source>
</evidence>
<dbReference type="Gene3D" id="3.90.1150.10">
    <property type="entry name" value="Aspartate Aminotransferase, domain 1"/>
    <property type="match status" value="1"/>
</dbReference>
<dbReference type="NCBIfam" id="NF041359">
    <property type="entry name" value="GntG_guanitoxin"/>
    <property type="match status" value="1"/>
</dbReference>
<dbReference type="PANTHER" id="PTHR48097:SF9">
    <property type="entry name" value="L-THREONINE ALDOLASE"/>
    <property type="match status" value="1"/>
</dbReference>
<feature type="modified residue" description="N6-(pyridoxal phosphate)lysine" evidence="5">
    <location>
        <position position="247"/>
    </location>
</feature>
<proteinExistence type="inferred from homology"/>
<comment type="cofactor">
    <cofactor evidence="1">
        <name>pyridoxal 5'-phosphate</name>
        <dbReference type="ChEBI" id="CHEBI:597326"/>
    </cofactor>
</comment>
<dbReference type="SUPFAM" id="SSF53383">
    <property type="entry name" value="PLP-dependent transferases"/>
    <property type="match status" value="1"/>
</dbReference>
<evidence type="ECO:0000256" key="5">
    <source>
        <dbReference type="PIRSR" id="PIRSR017617-1"/>
    </source>
</evidence>
<name>A0A6I8Q0Y7_XENTR</name>
<dbReference type="Xenbase" id="XB-GENE-972838">
    <property type="gene designation" value="tha1"/>
</dbReference>
<dbReference type="PANTHER" id="PTHR48097">
    <property type="entry name" value="L-THREONINE ALDOLASE-RELATED"/>
    <property type="match status" value="1"/>
</dbReference>
<evidence type="ECO:0000256" key="3">
    <source>
        <dbReference type="ARBA" id="ARBA00022898"/>
    </source>
</evidence>
<dbReference type="GO" id="GO:0006520">
    <property type="term" value="P:amino acid metabolic process"/>
    <property type="evidence" value="ECO:0007669"/>
    <property type="project" value="InterPro"/>
</dbReference>
<keyword evidence="4" id="KW-0456">Lyase</keyword>
<dbReference type="DNASU" id="594999"/>
<dbReference type="FunFam" id="3.40.640.10:FF:000030">
    <property type="entry name" value="Low-specificity L-threonine aldolase"/>
    <property type="match status" value="1"/>
</dbReference>
<dbReference type="InterPro" id="IPR015421">
    <property type="entry name" value="PyrdxlP-dep_Trfase_major"/>
</dbReference>
<gene>
    <name evidence="8" type="primary">tha1</name>
    <name evidence="7" type="synonym">tha1p</name>
</gene>
<organism evidence="7">
    <name type="scientific">Xenopus tropicalis</name>
    <name type="common">Western clawed frog</name>
    <name type="synonym">Silurana tropicalis</name>
    <dbReference type="NCBI Taxonomy" id="8364"/>
    <lineage>
        <taxon>Eukaryota</taxon>
        <taxon>Metazoa</taxon>
        <taxon>Chordata</taxon>
        <taxon>Craniata</taxon>
        <taxon>Vertebrata</taxon>
        <taxon>Euteleostomi</taxon>
        <taxon>Amphibia</taxon>
        <taxon>Batrachia</taxon>
        <taxon>Anura</taxon>
        <taxon>Pipoidea</taxon>
        <taxon>Pipidae</taxon>
        <taxon>Xenopodinae</taxon>
        <taxon>Xenopus</taxon>
        <taxon>Silurana</taxon>
    </lineage>
</organism>
<dbReference type="CTD" id="71776"/>
<comment type="similarity">
    <text evidence="2">Belongs to the threonine aldolase family.</text>
</comment>
<protein>
    <submittedName>
        <fullName evidence="7">Threonine aldolase 1 pseudogene</fullName>
    </submittedName>
</protein>
<dbReference type="Gene3D" id="3.40.640.10">
    <property type="entry name" value="Type I PLP-dependent aspartate aminotransferase-like (Major domain)"/>
    <property type="match status" value="1"/>
</dbReference>
<dbReference type="Pfam" id="PF01212">
    <property type="entry name" value="Beta_elim_lyase"/>
    <property type="match status" value="1"/>
</dbReference>
<dbReference type="InterPro" id="IPR001597">
    <property type="entry name" value="ArAA_b-elim_lyase/Thr_aldolase"/>
</dbReference>